<dbReference type="EMBL" id="CAJJDO010000033">
    <property type="protein sequence ID" value="CAD8159231.1"/>
    <property type="molecule type" value="Genomic_DNA"/>
</dbReference>
<reference evidence="1" key="1">
    <citation type="submission" date="2021-01" db="EMBL/GenBank/DDBJ databases">
        <authorList>
            <consortium name="Genoscope - CEA"/>
            <person name="William W."/>
        </authorList>
    </citation>
    <scope>NUCLEOTIDE SEQUENCE</scope>
</reference>
<organism evidence="1 2">
    <name type="scientific">Paramecium pentaurelia</name>
    <dbReference type="NCBI Taxonomy" id="43138"/>
    <lineage>
        <taxon>Eukaryota</taxon>
        <taxon>Sar</taxon>
        <taxon>Alveolata</taxon>
        <taxon>Ciliophora</taxon>
        <taxon>Intramacronucleata</taxon>
        <taxon>Oligohymenophorea</taxon>
        <taxon>Peniculida</taxon>
        <taxon>Parameciidae</taxon>
        <taxon>Paramecium</taxon>
    </lineage>
</organism>
<evidence type="ECO:0000313" key="2">
    <source>
        <dbReference type="Proteomes" id="UP000689195"/>
    </source>
</evidence>
<protein>
    <submittedName>
        <fullName evidence="1">Uncharacterized protein</fullName>
    </submittedName>
</protein>
<name>A0A8S1TZX2_9CILI</name>
<gene>
    <name evidence="1" type="ORF">PPENT_87.1.T0330022</name>
</gene>
<dbReference type="AlphaFoldDB" id="A0A8S1TZX2"/>
<proteinExistence type="predicted"/>
<sequence length="149" mass="17631">MIALRPSQSYTFNAYEGQQNLIKLDIDPLEQINWWHYFSLIYRPSIRKMEYLIVKGDQLLLYYKMNADLFTRENLIMIIGSGLIVQNSNIESIENESKFSYFQEVYIKQQEDTTNSINTIIKLFQQSQLTSSLIQFQSNSNKLVFHINK</sequence>
<accession>A0A8S1TZX2</accession>
<comment type="caution">
    <text evidence="1">The sequence shown here is derived from an EMBL/GenBank/DDBJ whole genome shotgun (WGS) entry which is preliminary data.</text>
</comment>
<dbReference type="Proteomes" id="UP000689195">
    <property type="component" value="Unassembled WGS sequence"/>
</dbReference>
<evidence type="ECO:0000313" key="1">
    <source>
        <dbReference type="EMBL" id="CAD8159231.1"/>
    </source>
</evidence>
<keyword evidence="2" id="KW-1185">Reference proteome</keyword>